<dbReference type="InterPro" id="IPR015424">
    <property type="entry name" value="PyrdxlP-dep_Trfase"/>
</dbReference>
<keyword evidence="3" id="KW-0210">Decarboxylase</keyword>
<organism evidence="8 9">
    <name type="scientific">Salimicrobium halophilum</name>
    <dbReference type="NCBI Taxonomy" id="86666"/>
    <lineage>
        <taxon>Bacteria</taxon>
        <taxon>Bacillati</taxon>
        <taxon>Bacillota</taxon>
        <taxon>Bacilli</taxon>
        <taxon>Bacillales</taxon>
        <taxon>Bacillaceae</taxon>
        <taxon>Salimicrobium</taxon>
    </lineage>
</organism>
<evidence type="ECO:0000256" key="2">
    <source>
        <dbReference type="ARBA" id="ARBA00010671"/>
    </source>
</evidence>
<dbReference type="GO" id="GO:0016831">
    <property type="term" value="F:carboxy-lyase activity"/>
    <property type="evidence" value="ECO:0007669"/>
    <property type="project" value="UniProtKB-KW"/>
</dbReference>
<dbReference type="SUPFAM" id="SSF55904">
    <property type="entry name" value="Ornithine decarboxylase C-terminal domain"/>
    <property type="match status" value="1"/>
</dbReference>
<evidence type="ECO:0000256" key="4">
    <source>
        <dbReference type="ARBA" id="ARBA00022898"/>
    </source>
</evidence>
<evidence type="ECO:0000259" key="7">
    <source>
        <dbReference type="Pfam" id="PF03711"/>
    </source>
</evidence>
<dbReference type="Gene3D" id="3.90.100.10">
    <property type="entry name" value="Orn/Lys/Arg decarboxylase, C-terminal domain"/>
    <property type="match status" value="1"/>
</dbReference>
<dbReference type="STRING" id="86666.SAMN04490247_2975"/>
<keyword evidence="4" id="KW-0663">Pyridoxal phosphate</keyword>
<keyword evidence="5" id="KW-0456">Lyase</keyword>
<dbReference type="EMBL" id="FNEV01000012">
    <property type="protein sequence ID" value="SDJ71984.1"/>
    <property type="molecule type" value="Genomic_DNA"/>
</dbReference>
<evidence type="ECO:0000256" key="3">
    <source>
        <dbReference type="ARBA" id="ARBA00022793"/>
    </source>
</evidence>
<gene>
    <name evidence="8" type="ORF">SAMN04490247_2975</name>
</gene>
<evidence type="ECO:0000256" key="5">
    <source>
        <dbReference type="ARBA" id="ARBA00023239"/>
    </source>
</evidence>
<dbReference type="Pfam" id="PF03711">
    <property type="entry name" value="OKR_DC_1_C"/>
    <property type="match status" value="1"/>
</dbReference>
<dbReference type="Pfam" id="PF01276">
    <property type="entry name" value="OKR_DC_1"/>
    <property type="match status" value="1"/>
</dbReference>
<dbReference type="InterPro" id="IPR015421">
    <property type="entry name" value="PyrdxlP-dep_Trfase_major"/>
</dbReference>
<dbReference type="AlphaFoldDB" id="A0A1G8W0T4"/>
<evidence type="ECO:0000259" key="6">
    <source>
        <dbReference type="Pfam" id="PF01276"/>
    </source>
</evidence>
<dbReference type="InterPro" id="IPR036633">
    <property type="entry name" value="Prn/Lys/Arg_de-COase_C_sf"/>
</dbReference>
<dbReference type="SUPFAM" id="SSF53383">
    <property type="entry name" value="PLP-dependent transferases"/>
    <property type="match status" value="1"/>
</dbReference>
<feature type="domain" description="Orn/Lys/Arg decarboxylase C-terminal" evidence="7">
    <location>
        <begin position="396"/>
        <end position="456"/>
    </location>
</feature>
<protein>
    <submittedName>
        <fullName evidence="8">Lysine decarboxylase</fullName>
    </submittedName>
</protein>
<dbReference type="InterPro" id="IPR008286">
    <property type="entry name" value="Prn/Lys/Arg_de-COase_C"/>
</dbReference>
<feature type="domain" description="Orn/Lys/Arg decarboxylases family 1 pyridoxal-P attachment site" evidence="6">
    <location>
        <begin position="8"/>
        <end position="286"/>
    </location>
</feature>
<keyword evidence="9" id="KW-1185">Reference proteome</keyword>
<dbReference type="PANTHER" id="PTHR43277:SF3">
    <property type="entry name" value="DECARBOXYLASE, PUTATIVE-RELATED"/>
    <property type="match status" value="1"/>
</dbReference>
<comment type="cofactor">
    <cofactor evidence="1">
        <name>pyridoxal 5'-phosphate</name>
        <dbReference type="ChEBI" id="CHEBI:597326"/>
    </cofactor>
</comment>
<dbReference type="InterPro" id="IPR000310">
    <property type="entry name" value="Orn/Lys/Arg_deCO2ase_major_dom"/>
</dbReference>
<evidence type="ECO:0000256" key="1">
    <source>
        <dbReference type="ARBA" id="ARBA00001933"/>
    </source>
</evidence>
<dbReference type="RefSeq" id="WP_093194639.1">
    <property type="nucleotide sequence ID" value="NZ_FNEV01000012.1"/>
</dbReference>
<proteinExistence type="inferred from homology"/>
<comment type="similarity">
    <text evidence="2">Belongs to the Orn/Lys/Arg decarboxylase class-I family.</text>
</comment>
<dbReference type="InterPro" id="IPR052357">
    <property type="entry name" value="Orn_Lys_Arg_decarboxylase-I"/>
</dbReference>
<dbReference type="Gene3D" id="3.40.640.10">
    <property type="entry name" value="Type I PLP-dependent aspartate aminotransferase-like (Major domain)"/>
    <property type="match status" value="1"/>
</dbReference>
<dbReference type="OrthoDB" id="9815233at2"/>
<name>A0A1G8W0T4_9BACI</name>
<reference evidence="9" key="1">
    <citation type="submission" date="2016-10" db="EMBL/GenBank/DDBJ databases">
        <authorList>
            <person name="Varghese N."/>
            <person name="Submissions S."/>
        </authorList>
    </citation>
    <scope>NUCLEOTIDE SEQUENCE [LARGE SCALE GENOMIC DNA]</scope>
    <source>
        <strain evidence="9">DSM 4771</strain>
    </source>
</reference>
<sequence>MVDQNRAPLWEALQRYKDLNRESYHVPGHKNGRIFPKEAREIFREILKIDATEIDGLDDLHHPAGVIRAAEGLARDHFGSEETHFLVNGSTSGNLAMILAVCRRGSRVLVQRNAHKSVMHGLELAGVEPVFLSPEWEEETGRFSDFTAQRVQEGYEQFPDASALIVTYPDYFGRTYDLEAIVRFAHDKGMPVLVDEAHGVHFSLHDNFPKDALSTGADVVVQSAHKMAPAMTMGAYIHIQGSLVSRERLRSKLQVVQSSSPSYPILASLDLARNYLAEWKEGNLFSFLKKVREELDSFTDQWEVSSRTEKDDLLKVSIRPASIDGFTLASMLEEQGVYPEMATSKEVLLTFGLEVSEMWAKDKDAFKEVSRLLQNEEKHAKIKGADIAFPAVGQLDATYEEMERMPTFVVDLEDAIGYLAAEAVIPYPPGIPIVLKGERIRSEQVEMISILLKQQATFQNENIETSLTIFEEAWS</sequence>
<evidence type="ECO:0000313" key="9">
    <source>
        <dbReference type="Proteomes" id="UP000199225"/>
    </source>
</evidence>
<accession>A0A1G8W0T4</accession>
<dbReference type="Proteomes" id="UP000199225">
    <property type="component" value="Unassembled WGS sequence"/>
</dbReference>
<dbReference type="PANTHER" id="PTHR43277">
    <property type="entry name" value="ARGININE DECARBOXYLASE"/>
    <property type="match status" value="1"/>
</dbReference>
<evidence type="ECO:0000313" key="8">
    <source>
        <dbReference type="EMBL" id="SDJ71984.1"/>
    </source>
</evidence>